<organism evidence="2 3">
    <name type="scientific">Aduncisulcus paluster</name>
    <dbReference type="NCBI Taxonomy" id="2918883"/>
    <lineage>
        <taxon>Eukaryota</taxon>
        <taxon>Metamonada</taxon>
        <taxon>Carpediemonas-like organisms</taxon>
        <taxon>Aduncisulcus</taxon>
    </lineage>
</organism>
<name>A0ABQ5KR41_9EUKA</name>
<evidence type="ECO:0000313" key="2">
    <source>
        <dbReference type="EMBL" id="GKT34935.1"/>
    </source>
</evidence>
<feature type="region of interest" description="Disordered" evidence="1">
    <location>
        <begin position="707"/>
        <end position="743"/>
    </location>
</feature>
<accession>A0ABQ5KR41</accession>
<comment type="caution">
    <text evidence="2">The sequence shown here is derived from an EMBL/GenBank/DDBJ whole genome shotgun (WGS) entry which is preliminary data.</text>
</comment>
<evidence type="ECO:0000256" key="1">
    <source>
        <dbReference type="SAM" id="MobiDB-lite"/>
    </source>
</evidence>
<evidence type="ECO:0000313" key="3">
    <source>
        <dbReference type="Proteomes" id="UP001057375"/>
    </source>
</evidence>
<feature type="compositionally biased region" description="Basic and acidic residues" evidence="1">
    <location>
        <begin position="1155"/>
        <end position="1169"/>
    </location>
</feature>
<feature type="region of interest" description="Disordered" evidence="1">
    <location>
        <begin position="1134"/>
        <end position="1169"/>
    </location>
</feature>
<keyword evidence="3" id="KW-1185">Reference proteome</keyword>
<dbReference type="Proteomes" id="UP001057375">
    <property type="component" value="Unassembled WGS sequence"/>
</dbReference>
<feature type="compositionally biased region" description="Acidic residues" evidence="1">
    <location>
        <begin position="1137"/>
        <end position="1154"/>
    </location>
</feature>
<gene>
    <name evidence="2" type="ORF">ADUPG1_008196</name>
</gene>
<reference evidence="2" key="1">
    <citation type="submission" date="2022-03" db="EMBL/GenBank/DDBJ databases">
        <title>Draft genome sequence of Aduncisulcus paluster, a free-living microaerophilic Fornicata.</title>
        <authorList>
            <person name="Yuyama I."/>
            <person name="Kume K."/>
            <person name="Tamura T."/>
            <person name="Inagaki Y."/>
            <person name="Hashimoto T."/>
        </authorList>
    </citation>
    <scope>NUCLEOTIDE SEQUENCE</scope>
    <source>
        <strain evidence="2">NY0171</strain>
    </source>
</reference>
<proteinExistence type="predicted"/>
<dbReference type="EMBL" id="BQXS01010886">
    <property type="protein sequence ID" value="GKT34935.1"/>
    <property type="molecule type" value="Genomic_DNA"/>
</dbReference>
<sequence>MFRVGSHSSYHIRCKIPTFCKSDGELMILGSPADLEAVLVSPTLGIIQLCEISAEQLGIGAIMSVTIQKKNHTIMITGSDGKLARISLSLTPSKISELLQDAFQATQLWGPVDPGEKGKKQAVAASPNISSVLSPFKTIFFNINDVSPIESGTTFIDCQLTVGALAVANVSANEFKVSVVPWTNEPPTQLAFTTSNPLTGIYFDDQLILIQEDLSIVSVSFTTSLQRKKGVNICVTKEPKVKFMDEHVQLSSGVVAVSIGSSYVCFLDSVGICHIYDPIADHMVCKFNVCETKDEGDNSKMPIDVVALNSCVCVSTEEEVRMFSLSGQLLDVVFNVKRDHPESRKRISSSAASITLCRISLALPMHSTIPCIIVCSTDGYMHHVPLCVCDTSKSASVVRSNEALLFHPYGIKSTTSAASPASMSSWFSYLATPGVSHIARVCKGVSTFPNTRTDTCLAIYTHTHLVMKDTRGMWRYVLCSDTTEAHCVFHSAFYIDPISLCIVWSMSNSLKQMYVSVINAASLKELRAAEESADNGSSPNSNPNAMYVSPVPLFFRRGSSTPLLESPLSSSQKDKDSERVIRVKGIGSGVGMSLFSEKGALFVYIALEYRYKPCEIVVLERIRDPNRDLLSVKRVEIPACCKLPASGTVMSHHELPPHVHVPPLLLLSFEGNVLLLTFSHRDYLSSKISKLSIDEQDVDKADIVTEEKAEKVGEEEHPEKKEKMKKENEPTKEKEKDKETLDREEVGRISSSLSFSLRSLESSVFGMCVIELPPGIVEESWCIIMVKSGAFHICCISRDGSMKHGKDISDFAQHIHKDGLVLSAPSVPLSLLSHSLRNITYNRVGGEEGVRMEKTLIAPLLFSYLFSIVDESVSNKIIDQLLQFIVKNSSAEADIINVISNTIFYFCKSHDISLEKIISSLLNLTRERLTDALGSSSMYNLTALIPRVNYVIEKALCVSLRSADDADHPFLARCGLSVRGLYNRMMKTEEKLSKKKQCEETVLKMTSLPSISTEEKLSSVKIENSRTKKASTIENPYSKCMPSHVDVEIVQLLLPLLEQHDWLEVFVVAISEEKMKVCESIYRFAGDAGFQNELKDLFLDHISDGTKVLSEDNVSLLLGGWGYACLNEWEKEIEKDATEEEEEEEKEEKEEEKEEEKKEEEKKGGEKKEEVCTISPSLFHHLLCHTLSHRSAVNSVTSWSPTVDSSEGKTVNVRKSVIVSFSSLSAPLPASVMLLRRKKGQREKPNVYTVPWAGSSDTIDKTQQAFMKMSRKCKDIGQRWFEDSVEAARAEGQGGDILKDNSAEFVCAILCWAYGDHIDRLEAVRWMMNDETVSILKNQGVLK</sequence>
<protein>
    <submittedName>
        <fullName evidence="2">Uncharacterized protein</fullName>
    </submittedName>
</protein>